<evidence type="ECO:0000313" key="6">
    <source>
        <dbReference type="Proteomes" id="UP000198302"/>
    </source>
</evidence>
<evidence type="ECO:0000259" key="2">
    <source>
        <dbReference type="Pfam" id="PF00534"/>
    </source>
</evidence>
<reference evidence="4 6" key="2">
    <citation type="submission" date="2016-11" db="EMBL/GenBank/DDBJ databases">
        <title>Whole genomes of Flavobacteriaceae.</title>
        <authorList>
            <person name="Stine C."/>
            <person name="Li C."/>
            <person name="Tadesse D."/>
        </authorList>
    </citation>
    <scope>NUCLEOTIDE SEQUENCE [LARGE SCALE GENOMIC DNA]</scope>
    <source>
        <strain evidence="4 6">ATCC 51468</strain>
    </source>
</reference>
<dbReference type="OrthoDB" id="9768685at2"/>
<evidence type="ECO:0000313" key="4">
    <source>
        <dbReference type="EMBL" id="OXA89712.1"/>
    </source>
</evidence>
<comment type="caution">
    <text evidence="3">The sequence shown here is derived from an EMBL/GenBank/DDBJ whole genome shotgun (WGS) entry which is preliminary data.</text>
</comment>
<protein>
    <recommendedName>
        <fullName evidence="2">Glycosyl transferase family 1 domain-containing protein</fullName>
    </recommendedName>
</protein>
<dbReference type="GO" id="GO:0009103">
    <property type="term" value="P:lipopolysaccharide biosynthetic process"/>
    <property type="evidence" value="ECO:0007669"/>
    <property type="project" value="TreeGrafter"/>
</dbReference>
<reference evidence="3 5" key="1">
    <citation type="submission" date="2015-01" db="EMBL/GenBank/DDBJ databases">
        <title>Genome of Flavobacterium hibernum DSM 12611.</title>
        <authorList>
            <person name="Stropko S.J."/>
            <person name="Pipes S.E."/>
            <person name="Newman J.D."/>
        </authorList>
    </citation>
    <scope>NUCLEOTIDE SEQUENCE [LARGE SCALE GENOMIC DNA]</scope>
    <source>
        <strain evidence="3 5">DSM 12611</strain>
    </source>
</reference>
<keyword evidence="1" id="KW-0808">Transferase</keyword>
<keyword evidence="6" id="KW-1185">Reference proteome</keyword>
<dbReference type="Proteomes" id="UP000032061">
    <property type="component" value="Unassembled WGS sequence"/>
</dbReference>
<organism evidence="3 5">
    <name type="scientific">Flavobacterium hibernum</name>
    <dbReference type="NCBI Taxonomy" id="37752"/>
    <lineage>
        <taxon>Bacteria</taxon>
        <taxon>Pseudomonadati</taxon>
        <taxon>Bacteroidota</taxon>
        <taxon>Flavobacteriia</taxon>
        <taxon>Flavobacteriales</taxon>
        <taxon>Flavobacteriaceae</taxon>
        <taxon>Flavobacterium</taxon>
    </lineage>
</organism>
<accession>A0A0D0EYN1</accession>
<dbReference type="Proteomes" id="UP000198302">
    <property type="component" value="Unassembled WGS sequence"/>
</dbReference>
<dbReference type="EMBL" id="JPRK01000004">
    <property type="protein sequence ID" value="KIO54183.1"/>
    <property type="molecule type" value="Genomic_DNA"/>
</dbReference>
<name>A0A0D0EYN1_9FLAO</name>
<dbReference type="RefSeq" id="WP_089081913.1">
    <property type="nucleotide sequence ID" value="NZ_JPRK01000004.1"/>
</dbReference>
<sequence>MKILFLNFRNNTSSAVLRISESLNKVDVDVSILSYLSLVKKDKIYQVKSLGNVLMSLLFWYDIFITRFVYKKTGRLFSRNSSLFSGFLSNIYGSFLDKFDLIHLHWVGHGYNSSEFLLKIKADKIVLTLHDYYFITGGCHIPGECLKYKDSCTSCPAKSIFSDFPLTNFKQKENLYSVKKIYVTAPSQTMKNKINQSHLGSLFQDVLVVPNPIDVSLYRPLNINLKSEPLFEKLPENKKYILFISNNLVDLNKGLDLLLESLKCIKNLDSICLLTVGNNSSQIKEVLNFSHHHFGEINSTEDMIKIYNLSYVTLVSSRFESFSQVTLEAMACGSPVIAFDSSGPSEIITNNIDGYLVESFSIKDYAQKIDLIISDENLRDSLSANARFKAIEKYSYKAIGEIMKDYYKKIMHA</sequence>
<proteinExistence type="predicted"/>
<dbReference type="InterPro" id="IPR001296">
    <property type="entry name" value="Glyco_trans_1"/>
</dbReference>
<gene>
    <name evidence="4" type="ORF">B0A73_04845</name>
    <name evidence="3" type="ORF">IW18_04070</name>
</gene>
<feature type="domain" description="Glycosyl transferase family 1" evidence="2">
    <location>
        <begin position="230"/>
        <end position="387"/>
    </location>
</feature>
<dbReference type="SUPFAM" id="SSF53756">
    <property type="entry name" value="UDP-Glycosyltransferase/glycogen phosphorylase"/>
    <property type="match status" value="1"/>
</dbReference>
<dbReference type="EMBL" id="MUGX01000008">
    <property type="protein sequence ID" value="OXA89712.1"/>
    <property type="molecule type" value="Genomic_DNA"/>
</dbReference>
<dbReference type="STRING" id="37752.IW18_04070"/>
<dbReference type="PANTHER" id="PTHR46401:SF2">
    <property type="entry name" value="GLYCOSYLTRANSFERASE WBBK-RELATED"/>
    <property type="match status" value="1"/>
</dbReference>
<evidence type="ECO:0000313" key="3">
    <source>
        <dbReference type="EMBL" id="KIO54183.1"/>
    </source>
</evidence>
<dbReference type="PANTHER" id="PTHR46401">
    <property type="entry name" value="GLYCOSYLTRANSFERASE WBBK-RELATED"/>
    <property type="match status" value="1"/>
</dbReference>
<dbReference type="Pfam" id="PF00534">
    <property type="entry name" value="Glycos_transf_1"/>
    <property type="match status" value="1"/>
</dbReference>
<dbReference type="Gene3D" id="3.40.50.2000">
    <property type="entry name" value="Glycogen Phosphorylase B"/>
    <property type="match status" value="2"/>
</dbReference>
<evidence type="ECO:0000313" key="5">
    <source>
        <dbReference type="Proteomes" id="UP000032061"/>
    </source>
</evidence>
<dbReference type="GO" id="GO:0016757">
    <property type="term" value="F:glycosyltransferase activity"/>
    <property type="evidence" value="ECO:0007669"/>
    <property type="project" value="InterPro"/>
</dbReference>
<dbReference type="AlphaFoldDB" id="A0A0D0EYN1"/>
<evidence type="ECO:0000256" key="1">
    <source>
        <dbReference type="ARBA" id="ARBA00022679"/>
    </source>
</evidence>